<comment type="caution">
    <text evidence="2">The sequence shown here is derived from an EMBL/GenBank/DDBJ whole genome shotgun (WGS) entry which is preliminary data.</text>
</comment>
<dbReference type="AlphaFoldDB" id="A0A484FGZ4"/>
<organism evidence="2 3">
    <name type="scientific">Colletotrichum orbiculare (strain 104-T / ATCC 96160 / CBS 514.97 / LARS 414 / MAFF 240422)</name>
    <name type="common">Cucumber anthracnose fungus</name>
    <name type="synonym">Colletotrichum lagenarium</name>
    <dbReference type="NCBI Taxonomy" id="1213857"/>
    <lineage>
        <taxon>Eukaryota</taxon>
        <taxon>Fungi</taxon>
        <taxon>Dikarya</taxon>
        <taxon>Ascomycota</taxon>
        <taxon>Pezizomycotina</taxon>
        <taxon>Sordariomycetes</taxon>
        <taxon>Hypocreomycetidae</taxon>
        <taxon>Glomerellales</taxon>
        <taxon>Glomerellaceae</taxon>
        <taxon>Colletotrichum</taxon>
        <taxon>Colletotrichum orbiculare species complex</taxon>
    </lineage>
</organism>
<feature type="signal peptide" evidence="1">
    <location>
        <begin position="1"/>
        <end position="22"/>
    </location>
</feature>
<keyword evidence="3" id="KW-1185">Reference proteome</keyword>
<dbReference type="Proteomes" id="UP000014480">
    <property type="component" value="Unassembled WGS sequence"/>
</dbReference>
<accession>A0A484FGZ4</accession>
<evidence type="ECO:0008006" key="4">
    <source>
        <dbReference type="Google" id="ProtNLM"/>
    </source>
</evidence>
<evidence type="ECO:0000313" key="3">
    <source>
        <dbReference type="Proteomes" id="UP000014480"/>
    </source>
</evidence>
<proteinExistence type="predicted"/>
<reference evidence="3" key="1">
    <citation type="journal article" date="2013" name="New Phytol.">
        <title>Comparative genomic and transcriptomic analyses reveal the hemibiotrophic stage shift of Colletotrichum fungi.</title>
        <authorList>
            <person name="Gan P."/>
            <person name="Ikeda K."/>
            <person name="Irieda H."/>
            <person name="Narusaka M."/>
            <person name="O'Connell R.J."/>
            <person name="Narusaka Y."/>
            <person name="Takano Y."/>
            <person name="Kubo Y."/>
            <person name="Shirasu K."/>
        </authorList>
    </citation>
    <scope>NUCLEOTIDE SEQUENCE [LARGE SCALE GENOMIC DNA]</scope>
    <source>
        <strain evidence="3">104-T / ATCC 96160 / CBS 514.97 / LARS 414 / MAFF 240422</strain>
    </source>
</reference>
<dbReference type="OrthoDB" id="10565276at2759"/>
<feature type="chain" id="PRO_5019800132" description="Secreted protein" evidence="1">
    <location>
        <begin position="23"/>
        <end position="153"/>
    </location>
</feature>
<gene>
    <name evidence="2" type="ORF">Cob_v009518</name>
</gene>
<dbReference type="EMBL" id="AMCV02000028">
    <property type="protein sequence ID" value="TDZ17670.1"/>
    <property type="molecule type" value="Genomic_DNA"/>
</dbReference>
<evidence type="ECO:0000313" key="2">
    <source>
        <dbReference type="EMBL" id="TDZ17670.1"/>
    </source>
</evidence>
<sequence>MLTLRTLLIALASCVLILHVLADDPGFCNNVAVCTPCNCNAGGKCAGFCHTDKGTGAKHCDLQAMGCKCPPSMKLHRRGGCMSVGHRGGGGGPKVGAEPVGSCGQYNSYLACLTQAPYYCRWFADAGVCADIRGRPPASTTPAKKGPTKKAPA</sequence>
<name>A0A484FGZ4_COLOR</name>
<reference evidence="3" key="2">
    <citation type="journal article" date="2019" name="Mol. Plant Microbe Interact.">
        <title>Genome sequence resources for four phytopathogenic fungi from the Colletotrichum orbiculare species complex.</title>
        <authorList>
            <person name="Gan P."/>
            <person name="Tsushima A."/>
            <person name="Narusaka M."/>
            <person name="Narusaka Y."/>
            <person name="Takano Y."/>
            <person name="Kubo Y."/>
            <person name="Shirasu K."/>
        </authorList>
    </citation>
    <scope>GENOME REANNOTATION</scope>
    <source>
        <strain evidence="3">104-T / ATCC 96160 / CBS 514.97 / LARS 414 / MAFF 240422</strain>
    </source>
</reference>
<protein>
    <recommendedName>
        <fullName evidence="4">Secreted protein</fullName>
    </recommendedName>
</protein>
<evidence type="ECO:0000256" key="1">
    <source>
        <dbReference type="SAM" id="SignalP"/>
    </source>
</evidence>
<keyword evidence="1" id="KW-0732">Signal</keyword>